<sequence>MDSLGRFLFVSRILLLFLFEVCHGNSFMVGFMQNKYDTKALTIYIGRTNQSFPIAASIMVKSVGSSNNPILDSKYLVGPMDSVSIAIPVEYEVEGTGKSVQGISIESDQEIYIVGINRVTSGSSYMDGFLGIPVASLGFSYYPVTKSGKAEILIVGVYDLTTVNIISPKSFKYGHVTQYSLTETINAFETLQLQTMSNDLTGSHIRSDKVVSVYSGNRYTDVGGERNHLVQHVAPEHLWGCTHAIVPPRGAEYEAIFVTGTDDTHVTSSCGPCFELTSTNPSSSKDMGNEHCLFRSNNPVSVTMIIRFDAGNIDPTMIRIQPLQRVQRLVFFVTNTTQFAYLILVCDVTHISLDNTPVVTAFLPGQGVAFYHSQSLVEPGRHVISCGSGCSVSAYIHGSQGAEALGYPIIPNQVPDCDLTPKGTVATAASTQSVPIASTAIDPATNTGSIDVSTQTDTTQWLGGTTTPDVLNRTCRCRACSLVTTNYSQEELESLVAELRQKLLVKREGTAKYVRTLVSAPDNRTSATVVGYLAGTILVTLAVGLLVIDSPNLFRMLKTIKRNLSSPRATTNK</sequence>
<feature type="chain" id="PRO_5012781179" evidence="2">
    <location>
        <begin position="25"/>
        <end position="573"/>
    </location>
</feature>
<keyword evidence="2" id="KW-0732">Signal</keyword>
<dbReference type="Pfam" id="PF17517">
    <property type="entry name" value="IgGFc_binding"/>
    <property type="match status" value="1"/>
</dbReference>
<dbReference type="OrthoDB" id="10512818at2759"/>
<proteinExistence type="predicted"/>
<evidence type="ECO:0000313" key="4">
    <source>
        <dbReference type="EMBL" id="OWF43306.1"/>
    </source>
</evidence>
<feature type="transmembrane region" description="Helical" evidence="1">
    <location>
        <begin position="529"/>
        <end position="548"/>
    </location>
</feature>
<dbReference type="AlphaFoldDB" id="A0A210Q3I8"/>
<evidence type="ECO:0000259" key="3">
    <source>
        <dbReference type="Pfam" id="PF17517"/>
    </source>
</evidence>
<name>A0A210Q3I8_MIZYE</name>
<gene>
    <name evidence="4" type="ORF">KP79_PYT24922</name>
</gene>
<keyword evidence="5" id="KW-1185">Reference proteome</keyword>
<evidence type="ECO:0000256" key="1">
    <source>
        <dbReference type="SAM" id="Phobius"/>
    </source>
</evidence>
<keyword evidence="1" id="KW-0812">Transmembrane</keyword>
<reference evidence="4 5" key="1">
    <citation type="journal article" date="2017" name="Nat. Ecol. Evol.">
        <title>Scallop genome provides insights into evolution of bilaterian karyotype and development.</title>
        <authorList>
            <person name="Wang S."/>
            <person name="Zhang J."/>
            <person name="Jiao W."/>
            <person name="Li J."/>
            <person name="Xun X."/>
            <person name="Sun Y."/>
            <person name="Guo X."/>
            <person name="Huan P."/>
            <person name="Dong B."/>
            <person name="Zhang L."/>
            <person name="Hu X."/>
            <person name="Sun X."/>
            <person name="Wang J."/>
            <person name="Zhao C."/>
            <person name="Wang Y."/>
            <person name="Wang D."/>
            <person name="Huang X."/>
            <person name="Wang R."/>
            <person name="Lv J."/>
            <person name="Li Y."/>
            <person name="Zhang Z."/>
            <person name="Liu B."/>
            <person name="Lu W."/>
            <person name="Hui Y."/>
            <person name="Liang J."/>
            <person name="Zhou Z."/>
            <person name="Hou R."/>
            <person name="Li X."/>
            <person name="Liu Y."/>
            <person name="Li H."/>
            <person name="Ning X."/>
            <person name="Lin Y."/>
            <person name="Zhao L."/>
            <person name="Xing Q."/>
            <person name="Dou J."/>
            <person name="Li Y."/>
            <person name="Mao J."/>
            <person name="Guo H."/>
            <person name="Dou H."/>
            <person name="Li T."/>
            <person name="Mu C."/>
            <person name="Jiang W."/>
            <person name="Fu Q."/>
            <person name="Fu X."/>
            <person name="Miao Y."/>
            <person name="Liu J."/>
            <person name="Yu Q."/>
            <person name="Li R."/>
            <person name="Liao H."/>
            <person name="Li X."/>
            <person name="Kong Y."/>
            <person name="Jiang Z."/>
            <person name="Chourrout D."/>
            <person name="Li R."/>
            <person name="Bao Z."/>
        </authorList>
    </citation>
    <scope>NUCLEOTIDE SEQUENCE [LARGE SCALE GENOMIC DNA]</scope>
    <source>
        <strain evidence="4 5">PY_sf001</strain>
    </source>
</reference>
<keyword evidence="1" id="KW-1133">Transmembrane helix</keyword>
<protein>
    <submittedName>
        <fullName evidence="4">IgGFc-binding protein</fullName>
    </submittedName>
</protein>
<keyword evidence="1" id="KW-0472">Membrane</keyword>
<evidence type="ECO:0000256" key="2">
    <source>
        <dbReference type="SAM" id="SignalP"/>
    </source>
</evidence>
<feature type="signal peptide" evidence="2">
    <location>
        <begin position="1"/>
        <end position="24"/>
    </location>
</feature>
<dbReference type="PANTHER" id="PTHR46534">
    <property type="entry name" value="IGGFC_BINDING DOMAIN-CONTAINING PROTEIN"/>
    <property type="match status" value="1"/>
</dbReference>
<dbReference type="PANTHER" id="PTHR46534:SF1">
    <property type="entry name" value="IGGFC-BINDING PROTEIN N-TERMINAL DOMAIN-CONTAINING PROTEIN"/>
    <property type="match status" value="1"/>
</dbReference>
<dbReference type="InterPro" id="IPR035234">
    <property type="entry name" value="IgGFc-bd_N"/>
</dbReference>
<dbReference type="EMBL" id="NEDP02005138">
    <property type="protein sequence ID" value="OWF43306.1"/>
    <property type="molecule type" value="Genomic_DNA"/>
</dbReference>
<feature type="domain" description="IgGFc-binding protein N-terminal" evidence="3">
    <location>
        <begin position="127"/>
        <end position="393"/>
    </location>
</feature>
<accession>A0A210Q3I8</accession>
<comment type="caution">
    <text evidence="4">The sequence shown here is derived from an EMBL/GenBank/DDBJ whole genome shotgun (WGS) entry which is preliminary data.</text>
</comment>
<organism evidence="4 5">
    <name type="scientific">Mizuhopecten yessoensis</name>
    <name type="common">Japanese scallop</name>
    <name type="synonym">Patinopecten yessoensis</name>
    <dbReference type="NCBI Taxonomy" id="6573"/>
    <lineage>
        <taxon>Eukaryota</taxon>
        <taxon>Metazoa</taxon>
        <taxon>Spiralia</taxon>
        <taxon>Lophotrochozoa</taxon>
        <taxon>Mollusca</taxon>
        <taxon>Bivalvia</taxon>
        <taxon>Autobranchia</taxon>
        <taxon>Pteriomorphia</taxon>
        <taxon>Pectinida</taxon>
        <taxon>Pectinoidea</taxon>
        <taxon>Pectinidae</taxon>
        <taxon>Mizuhopecten</taxon>
    </lineage>
</organism>
<dbReference type="Proteomes" id="UP000242188">
    <property type="component" value="Unassembled WGS sequence"/>
</dbReference>
<evidence type="ECO:0000313" key="5">
    <source>
        <dbReference type="Proteomes" id="UP000242188"/>
    </source>
</evidence>